<dbReference type="AlphaFoldDB" id="A0A0G0I2M2"/>
<sequence length="136" mass="15383">MEHVLPRVAPNLVCGHDDEDLSLLIYLTNQGKRFNRRLTQQSIAIGTTTTLPDPEVIVNLRHQYEVVDNPNQGDRDIAVTCGLGVEWNRQFNEAHRDRVPSAMQITVPNIVDLLYKLKGNGFDNPRVSQLTLIPSR</sequence>
<comment type="caution">
    <text evidence="1">The sequence shown here is derived from an EMBL/GenBank/DDBJ whole genome shotgun (WGS) entry which is preliminary data.</text>
</comment>
<evidence type="ECO:0000313" key="1">
    <source>
        <dbReference type="EMBL" id="KKQ45155.1"/>
    </source>
</evidence>
<accession>A0A0G0I2M2</accession>
<evidence type="ECO:0000313" key="2">
    <source>
        <dbReference type="Proteomes" id="UP000034603"/>
    </source>
</evidence>
<proteinExistence type="predicted"/>
<name>A0A0G0I2M2_9BACT</name>
<gene>
    <name evidence="1" type="ORF">US62_C0018G0005</name>
</gene>
<protein>
    <submittedName>
        <fullName evidence="1">Uncharacterized protein</fullName>
    </submittedName>
</protein>
<dbReference type="Proteomes" id="UP000034603">
    <property type="component" value="Unassembled WGS sequence"/>
</dbReference>
<reference evidence="1 2" key="1">
    <citation type="journal article" date="2015" name="Nature">
        <title>rRNA introns, odd ribosomes, and small enigmatic genomes across a large radiation of phyla.</title>
        <authorList>
            <person name="Brown C.T."/>
            <person name="Hug L.A."/>
            <person name="Thomas B.C."/>
            <person name="Sharon I."/>
            <person name="Castelle C.J."/>
            <person name="Singh A."/>
            <person name="Wilkins M.J."/>
            <person name="Williams K.H."/>
            <person name="Banfield J.F."/>
        </authorList>
    </citation>
    <scope>NUCLEOTIDE SEQUENCE [LARGE SCALE GENOMIC DNA]</scope>
</reference>
<organism evidence="1 2">
    <name type="scientific">Candidatus Woesebacteria bacterium GW2011_GWA1_37_8</name>
    <dbReference type="NCBI Taxonomy" id="1618546"/>
    <lineage>
        <taxon>Bacteria</taxon>
        <taxon>Candidatus Woeseibacteriota</taxon>
    </lineage>
</organism>
<dbReference type="EMBL" id="LBTR01000018">
    <property type="protein sequence ID" value="KKQ45155.1"/>
    <property type="molecule type" value="Genomic_DNA"/>
</dbReference>